<evidence type="ECO:0000313" key="2">
    <source>
        <dbReference type="Proteomes" id="UP001384579"/>
    </source>
</evidence>
<feature type="non-terminal residue" evidence="1">
    <location>
        <position position="1"/>
    </location>
</feature>
<reference evidence="1 2" key="1">
    <citation type="journal article" date="2020" name="Harmful Algae">
        <title>Molecular and morphological characterization of a novel dihydroanatoxin-a producing Microcoleus species (cyanobacteria) from the Russian River, California, USA.</title>
        <authorList>
            <person name="Conklin K.Y."/>
            <person name="Stancheva R."/>
            <person name="Otten T.G."/>
            <person name="Fadness R."/>
            <person name="Boyer G.L."/>
            <person name="Read B."/>
            <person name="Zhang X."/>
            <person name="Sheath R.G."/>
        </authorList>
    </citation>
    <scope>NUCLEOTIDE SEQUENCE [LARGE SCALE GENOMIC DNA]</scope>
    <source>
        <strain evidence="1 2">PTRS2</strain>
    </source>
</reference>
<evidence type="ECO:0000313" key="1">
    <source>
        <dbReference type="EMBL" id="MEK0189598.1"/>
    </source>
</evidence>
<comment type="caution">
    <text evidence="1">The sequence shown here is derived from an EMBL/GenBank/DDBJ whole genome shotgun (WGS) entry which is preliminary data.</text>
</comment>
<name>A0ABU8YZ67_9CYAN</name>
<sequence>QLKANLLEFLQLVELEGEEILVTDGTKPVLRISQYEKTVSTEELFKDMRGKVKYFEDLTTPTTEERIVIW</sequence>
<dbReference type="Proteomes" id="UP001384579">
    <property type="component" value="Unassembled WGS sequence"/>
</dbReference>
<dbReference type="EMBL" id="JBBLXS010001415">
    <property type="protein sequence ID" value="MEK0189598.1"/>
    <property type="molecule type" value="Genomic_DNA"/>
</dbReference>
<protein>
    <submittedName>
        <fullName evidence="1">Prevent-host-death protein</fullName>
    </submittedName>
</protein>
<proteinExistence type="predicted"/>
<dbReference type="RefSeq" id="WP_340542722.1">
    <property type="nucleotide sequence ID" value="NZ_JBBLXS010001415.1"/>
</dbReference>
<gene>
    <name evidence="1" type="ORF">WMG39_32850</name>
</gene>
<organism evidence="1 2">
    <name type="scientific">Microcoleus anatoxicus PTRS2</name>
    <dbReference type="NCBI Taxonomy" id="2705321"/>
    <lineage>
        <taxon>Bacteria</taxon>
        <taxon>Bacillati</taxon>
        <taxon>Cyanobacteriota</taxon>
        <taxon>Cyanophyceae</taxon>
        <taxon>Oscillatoriophycideae</taxon>
        <taxon>Oscillatoriales</taxon>
        <taxon>Microcoleaceae</taxon>
        <taxon>Microcoleus</taxon>
        <taxon>Microcoleus anatoxicus</taxon>
    </lineage>
</organism>
<keyword evidence="2" id="KW-1185">Reference proteome</keyword>
<accession>A0ABU8YZ67</accession>